<protein>
    <recommendedName>
        <fullName evidence="2">YCII-related domain-containing protein</fullName>
    </recommendedName>
</protein>
<dbReference type="PANTHER" id="PTHR37828">
    <property type="entry name" value="GSR2449 PROTEIN"/>
    <property type="match status" value="1"/>
</dbReference>
<proteinExistence type="inferred from homology"/>
<evidence type="ECO:0000256" key="1">
    <source>
        <dbReference type="ARBA" id="ARBA00007689"/>
    </source>
</evidence>
<dbReference type="Proteomes" id="UP000076586">
    <property type="component" value="Unassembled WGS sequence"/>
</dbReference>
<dbReference type="PANTHER" id="PTHR37828:SF1">
    <property type="entry name" value="YCII-RELATED DOMAIN-CONTAINING PROTEIN"/>
    <property type="match status" value="1"/>
</dbReference>
<evidence type="ECO:0000259" key="2">
    <source>
        <dbReference type="Pfam" id="PF03795"/>
    </source>
</evidence>
<dbReference type="InterPro" id="IPR005545">
    <property type="entry name" value="YCII"/>
</dbReference>
<reference evidence="4" key="1">
    <citation type="submission" date="2016-04" db="EMBL/GenBank/DDBJ databases">
        <title>Draft genome sequence of Paludibacter jiangxiensis strain NM7.</title>
        <authorList>
            <person name="Qiu Y."/>
            <person name="Matsuura N."/>
            <person name="Ohashi A."/>
            <person name="Tourlousse M.D."/>
            <person name="Sekiguchi Y."/>
        </authorList>
    </citation>
    <scope>NUCLEOTIDE SEQUENCE [LARGE SCALE GENOMIC DNA]</scope>
    <source>
        <strain evidence="4">NM7</strain>
    </source>
</reference>
<name>A0A171ATT3_9BACT</name>
<comment type="similarity">
    <text evidence="1">Belongs to the YciI family.</text>
</comment>
<keyword evidence="4" id="KW-1185">Reference proteome</keyword>
<evidence type="ECO:0000313" key="4">
    <source>
        <dbReference type="Proteomes" id="UP000076586"/>
    </source>
</evidence>
<sequence length="94" mass="10955">MFVLILKYVASIEKIDELIPAHRQFLDKYYLRNKFICSGAQVPRTGGIILCNANDKEEVKQIIAEDPFYIFKVAKYDILEFIPSKYAPDFESFI</sequence>
<evidence type="ECO:0000313" key="3">
    <source>
        <dbReference type="EMBL" id="GAT64259.1"/>
    </source>
</evidence>
<dbReference type="Pfam" id="PF03795">
    <property type="entry name" value="YCII"/>
    <property type="match status" value="1"/>
</dbReference>
<organism evidence="3 4">
    <name type="scientific">Paludibacter jiangxiensis</name>
    <dbReference type="NCBI Taxonomy" id="681398"/>
    <lineage>
        <taxon>Bacteria</taxon>
        <taxon>Pseudomonadati</taxon>
        <taxon>Bacteroidota</taxon>
        <taxon>Bacteroidia</taxon>
        <taxon>Bacteroidales</taxon>
        <taxon>Paludibacteraceae</taxon>
        <taxon>Paludibacter</taxon>
    </lineage>
</organism>
<comment type="caution">
    <text evidence="3">The sequence shown here is derived from an EMBL/GenBank/DDBJ whole genome shotgun (WGS) entry which is preliminary data.</text>
</comment>
<dbReference type="EMBL" id="BDCR01000004">
    <property type="protein sequence ID" value="GAT64259.1"/>
    <property type="molecule type" value="Genomic_DNA"/>
</dbReference>
<reference evidence="4" key="2">
    <citation type="journal article" date="2017" name="Genome Announc.">
        <title>Draft genome sequence of Paludibacter jiangxiensis NM7(T), a propionate-producing fermentative bacterium.</title>
        <authorList>
            <person name="Qiu Y.-L."/>
            <person name="Tourlousse D.M."/>
            <person name="Matsuura N."/>
            <person name="Ohashi A."/>
            <person name="Sekiguchi Y."/>
        </authorList>
    </citation>
    <scope>NUCLEOTIDE SEQUENCE [LARGE SCALE GENOMIC DNA]</scope>
    <source>
        <strain evidence="4">NM7</strain>
    </source>
</reference>
<feature type="domain" description="YCII-related" evidence="2">
    <location>
        <begin position="1"/>
        <end position="81"/>
    </location>
</feature>
<dbReference type="SUPFAM" id="SSF54909">
    <property type="entry name" value="Dimeric alpha+beta barrel"/>
    <property type="match status" value="1"/>
</dbReference>
<dbReference type="Gene3D" id="3.30.70.1060">
    <property type="entry name" value="Dimeric alpha+beta barrel"/>
    <property type="match status" value="1"/>
</dbReference>
<dbReference type="AlphaFoldDB" id="A0A171ATT3"/>
<dbReference type="RefSeq" id="WP_068706191.1">
    <property type="nucleotide sequence ID" value="NZ_BDCR01000004.1"/>
</dbReference>
<gene>
    <name evidence="3" type="ORF">PJIAN_4809</name>
</gene>
<accession>A0A171ATT3</accession>
<dbReference type="InterPro" id="IPR011008">
    <property type="entry name" value="Dimeric_a/b-barrel"/>
</dbReference>
<dbReference type="STRING" id="681398.PJIAN_4809"/>
<dbReference type="OrthoDB" id="9814407at2"/>